<feature type="non-terminal residue" evidence="1">
    <location>
        <position position="1"/>
    </location>
</feature>
<dbReference type="AlphaFoldDB" id="A0AA88XKH9"/>
<dbReference type="InterPro" id="IPR032482">
    <property type="entry name" value="DUF5054"/>
</dbReference>
<dbReference type="EMBL" id="VSWD01000011">
    <property type="protein sequence ID" value="KAK3087454.1"/>
    <property type="molecule type" value="Genomic_DNA"/>
</dbReference>
<name>A0AA88XKH9_PINIB</name>
<protein>
    <submittedName>
        <fullName evidence="1">Uncharacterized protein</fullName>
    </submittedName>
</protein>
<accession>A0AA88XKH9</accession>
<keyword evidence="2" id="KW-1185">Reference proteome</keyword>
<evidence type="ECO:0000313" key="2">
    <source>
        <dbReference type="Proteomes" id="UP001186944"/>
    </source>
</evidence>
<dbReference type="Proteomes" id="UP001186944">
    <property type="component" value="Unassembled WGS sequence"/>
</dbReference>
<evidence type="ECO:0000313" key="1">
    <source>
        <dbReference type="EMBL" id="KAK3087454.1"/>
    </source>
</evidence>
<reference evidence="1" key="1">
    <citation type="submission" date="2019-08" db="EMBL/GenBank/DDBJ databases">
        <title>The improved chromosome-level genome for the pearl oyster Pinctada fucata martensii using PacBio sequencing and Hi-C.</title>
        <authorList>
            <person name="Zheng Z."/>
        </authorList>
    </citation>
    <scope>NUCLEOTIDE SEQUENCE</scope>
    <source>
        <strain evidence="1">ZZ-2019</strain>
        <tissue evidence="1">Adductor muscle</tissue>
    </source>
</reference>
<gene>
    <name evidence="1" type="ORF">FSP39_006109</name>
</gene>
<organism evidence="1 2">
    <name type="scientific">Pinctada imbricata</name>
    <name type="common">Atlantic pearl-oyster</name>
    <name type="synonym">Pinctada martensii</name>
    <dbReference type="NCBI Taxonomy" id="66713"/>
    <lineage>
        <taxon>Eukaryota</taxon>
        <taxon>Metazoa</taxon>
        <taxon>Spiralia</taxon>
        <taxon>Lophotrochozoa</taxon>
        <taxon>Mollusca</taxon>
        <taxon>Bivalvia</taxon>
        <taxon>Autobranchia</taxon>
        <taxon>Pteriomorphia</taxon>
        <taxon>Pterioida</taxon>
        <taxon>Pterioidea</taxon>
        <taxon>Pteriidae</taxon>
        <taxon>Pinctada</taxon>
    </lineage>
</organism>
<comment type="caution">
    <text evidence="1">The sequence shown here is derived from an EMBL/GenBank/DDBJ whole genome shotgun (WGS) entry which is preliminary data.</text>
</comment>
<sequence>KTYRIDTIDNYFSNPFLDVGYDGISPEIGFINNILNKYFHEYFPRAANLSQQLREGGYVENFIYTTHPWLVDMFLNCQPLTLAGVKLICPNKTEIDQFVTAVIKGDITWHAGPMNMQPENMNRLLFDLSLNISSDLDKTFNVSRMSMATLSQRDVPGMTQAVIPSLINRGIGAVSVGVNPSTSPPAVPNLFRWGYKDQEVLATWHPGGYPLDPGPNPAHPGGLSKKDCVVVEGFDQALCFAFITDNRGPPKDIEEILGYYEILRAEFPGADIQASQFEWYFSKVQSIRSMLPLIRQEIGDTWIQGIASDPMKMAYYRALSDSLTSCVEKGACNLHDHGQSGIIANIVRYLIKPPEHTWGLPSVGDTLNWTNSAFNKAKNDPNYVNCTMAWDEQRAFLNLAIYESSVIKFLNDCMMESLLELEPKLPDLTGYEEVPKEQWYQKYTCEDLIQISFNPDGSLQKLYDPYNKVDWSAGTSFGQVIYYTYNETDFQFMSDHYGYYGNAGFDKHNSTENAHPESSFWLNKIEKMYKLKTMGRTGSCDIIVQLTMIEPRSYTYYGAPRAVYINYKSRGMKENIPGGFDVSFMFVNKTATRLPESLMYLFNPRVPSGDFRWWLSKLGHLIDPSNVILNGSQYVHAVDSQGVFYIQDNGHGLQLGSQHVPLVAMTTQTRVPAPFPVPLKPISMSEITGMAFNLYNNIWDTNYILWYPYHQEDNSFKAKFYINFPGNF</sequence>
<proteinExistence type="predicted"/>
<dbReference type="Pfam" id="PF16477">
    <property type="entry name" value="DUF5054"/>
    <property type="match status" value="1"/>
</dbReference>